<feature type="chain" id="PRO_5046555828" evidence="1">
    <location>
        <begin position="30"/>
        <end position="105"/>
    </location>
</feature>
<comment type="caution">
    <text evidence="2">The sequence shown here is derived from an EMBL/GenBank/DDBJ whole genome shotgun (WGS) entry which is preliminary data.</text>
</comment>
<reference evidence="3" key="1">
    <citation type="journal article" date="2019" name="Int. J. Syst. Evol. Microbiol.">
        <title>The Global Catalogue of Microorganisms (GCM) 10K type strain sequencing project: providing services to taxonomists for standard genome sequencing and annotation.</title>
        <authorList>
            <consortium name="The Broad Institute Genomics Platform"/>
            <consortium name="The Broad Institute Genome Sequencing Center for Infectious Disease"/>
            <person name="Wu L."/>
            <person name="Ma J."/>
        </authorList>
    </citation>
    <scope>NUCLEOTIDE SEQUENCE [LARGE SCALE GENOMIC DNA]</scope>
    <source>
        <strain evidence="3">KCTC 52141</strain>
    </source>
</reference>
<evidence type="ECO:0000313" key="3">
    <source>
        <dbReference type="Proteomes" id="UP001595548"/>
    </source>
</evidence>
<dbReference type="PROSITE" id="PS51257">
    <property type="entry name" value="PROKAR_LIPOPROTEIN"/>
    <property type="match status" value="1"/>
</dbReference>
<dbReference type="EMBL" id="JBHRTL010000031">
    <property type="protein sequence ID" value="MFC3156624.1"/>
    <property type="molecule type" value="Genomic_DNA"/>
</dbReference>
<feature type="signal peptide" evidence="1">
    <location>
        <begin position="1"/>
        <end position="29"/>
    </location>
</feature>
<evidence type="ECO:0000256" key="1">
    <source>
        <dbReference type="SAM" id="SignalP"/>
    </source>
</evidence>
<proteinExistence type="predicted"/>
<keyword evidence="3" id="KW-1185">Reference proteome</keyword>
<name>A0ABV7HVC4_9GAMM</name>
<dbReference type="RefSeq" id="WP_382417947.1">
    <property type="nucleotide sequence ID" value="NZ_AP031500.1"/>
</dbReference>
<protein>
    <submittedName>
        <fullName evidence="2">Uncharacterized protein</fullName>
    </submittedName>
</protein>
<gene>
    <name evidence="2" type="ORF">ACFOEB_15540</name>
</gene>
<evidence type="ECO:0000313" key="2">
    <source>
        <dbReference type="EMBL" id="MFC3156624.1"/>
    </source>
</evidence>
<organism evidence="2 3">
    <name type="scientific">Gilvimarinus japonicus</name>
    <dbReference type="NCBI Taxonomy" id="1796469"/>
    <lineage>
        <taxon>Bacteria</taxon>
        <taxon>Pseudomonadati</taxon>
        <taxon>Pseudomonadota</taxon>
        <taxon>Gammaproteobacteria</taxon>
        <taxon>Cellvibrionales</taxon>
        <taxon>Cellvibrionaceae</taxon>
        <taxon>Gilvimarinus</taxon>
    </lineage>
</organism>
<dbReference type="Proteomes" id="UP001595548">
    <property type="component" value="Unassembled WGS sequence"/>
</dbReference>
<sequence length="105" mass="11522">MHKVTEVMGVRRVRLVSLVSALVLFAGCAAPRQPTTAKLASDTGDCIRTQPQVDDPGKPDYLSRCLKRQSALRNSGQSIAFTFFDGVVGAVFNQVFNDAFDRPYE</sequence>
<accession>A0ABV7HVC4</accession>
<keyword evidence="1" id="KW-0732">Signal</keyword>